<evidence type="ECO:0000256" key="1">
    <source>
        <dbReference type="SAM" id="MobiDB-lite"/>
    </source>
</evidence>
<keyword evidence="2" id="KW-0812">Transmembrane</keyword>
<keyword evidence="2" id="KW-0472">Membrane</keyword>
<sequence>MRSWLVRGLGMAVLHAIAEVALAKATVYDPTGLTTARIAVIALLVGAAALWSALDAWLRREDAGRTWFIASLVAGPVSGVLYVIGRAIFVDRTGAEELWPAISGGAAFTALLVLVPAGLGLFVGGRLKRPAEAEPSKHPRPSPRPRAAGD</sequence>
<dbReference type="EMBL" id="CP009110">
    <property type="protein sequence ID" value="AIJ24245.1"/>
    <property type="molecule type" value="Genomic_DNA"/>
</dbReference>
<feature type="transmembrane region" description="Helical" evidence="2">
    <location>
        <begin position="101"/>
        <end position="123"/>
    </location>
</feature>
<protein>
    <submittedName>
        <fullName evidence="3">Uncharacterized protein</fullName>
    </submittedName>
</protein>
<dbReference type="KEGG" id="amq:AMETH_4153"/>
<reference evidence="3 4" key="1">
    <citation type="submission" date="2014-07" db="EMBL/GenBank/DDBJ databases">
        <title>Whole Genome Sequence of the Amycolatopsis methanolica 239.</title>
        <authorList>
            <person name="Tang B."/>
        </authorList>
    </citation>
    <scope>NUCLEOTIDE SEQUENCE [LARGE SCALE GENOMIC DNA]</scope>
    <source>
        <strain evidence="3 4">239</strain>
    </source>
</reference>
<dbReference type="STRING" id="1068978.AMETH_4153"/>
<feature type="transmembrane region" description="Helical" evidence="2">
    <location>
        <begin position="66"/>
        <end position="89"/>
    </location>
</feature>
<dbReference type="eggNOG" id="ENOG5030314">
    <property type="taxonomic scope" value="Bacteria"/>
</dbReference>
<dbReference type="InterPro" id="IPR047958">
    <property type="entry name" value="B-4DMT-like"/>
</dbReference>
<accession>A0A076N060</accession>
<keyword evidence="4" id="KW-1185">Reference proteome</keyword>
<proteinExistence type="predicted"/>
<organism evidence="3 4">
    <name type="scientific">Amycolatopsis methanolica 239</name>
    <dbReference type="NCBI Taxonomy" id="1068978"/>
    <lineage>
        <taxon>Bacteria</taxon>
        <taxon>Bacillati</taxon>
        <taxon>Actinomycetota</taxon>
        <taxon>Actinomycetes</taxon>
        <taxon>Pseudonocardiales</taxon>
        <taxon>Pseudonocardiaceae</taxon>
        <taxon>Amycolatopsis</taxon>
        <taxon>Amycolatopsis methanolica group</taxon>
    </lineage>
</organism>
<feature type="region of interest" description="Disordered" evidence="1">
    <location>
        <begin position="130"/>
        <end position="150"/>
    </location>
</feature>
<dbReference type="RefSeq" id="WP_167345551.1">
    <property type="nucleotide sequence ID" value="NZ_AQUL01000001.1"/>
</dbReference>
<keyword evidence="2" id="KW-1133">Transmembrane helix</keyword>
<gene>
    <name evidence="3" type="ORF">AMETH_4153</name>
</gene>
<dbReference type="HOGENOM" id="CLU_114109_0_0_11"/>
<dbReference type="NCBIfam" id="NF037996">
    <property type="entry name" value="B-4DMT"/>
    <property type="match status" value="1"/>
</dbReference>
<dbReference type="PATRIC" id="fig|1068978.7.peg.4449"/>
<evidence type="ECO:0000313" key="4">
    <source>
        <dbReference type="Proteomes" id="UP000062973"/>
    </source>
</evidence>
<name>A0A076N060_AMYME</name>
<dbReference type="Proteomes" id="UP000062973">
    <property type="component" value="Chromosome"/>
</dbReference>
<dbReference type="AlphaFoldDB" id="A0A076N060"/>
<feature type="transmembrane region" description="Helical" evidence="2">
    <location>
        <begin position="33"/>
        <end position="54"/>
    </location>
</feature>
<evidence type="ECO:0000256" key="2">
    <source>
        <dbReference type="SAM" id="Phobius"/>
    </source>
</evidence>
<evidence type="ECO:0000313" key="3">
    <source>
        <dbReference type="EMBL" id="AIJ24245.1"/>
    </source>
</evidence>